<dbReference type="RefSeq" id="WP_139080829.1">
    <property type="nucleotide sequence ID" value="NZ_VDFV01000005.1"/>
</dbReference>
<name>A0A5C4NG65_9RHOB</name>
<comment type="caution">
    <text evidence="3">The sequence shown here is derived from an EMBL/GenBank/DDBJ whole genome shotgun (WGS) entry which is preliminary data.</text>
</comment>
<evidence type="ECO:0000256" key="1">
    <source>
        <dbReference type="SAM" id="MobiDB-lite"/>
    </source>
</evidence>
<organism evidence="3 4">
    <name type="scientific">Rubellimicrobium roseum</name>
    <dbReference type="NCBI Taxonomy" id="687525"/>
    <lineage>
        <taxon>Bacteria</taxon>
        <taxon>Pseudomonadati</taxon>
        <taxon>Pseudomonadota</taxon>
        <taxon>Alphaproteobacteria</taxon>
        <taxon>Rhodobacterales</taxon>
        <taxon>Roseobacteraceae</taxon>
        <taxon>Rubellimicrobium</taxon>
    </lineage>
</organism>
<evidence type="ECO:0000313" key="3">
    <source>
        <dbReference type="EMBL" id="TNC72950.1"/>
    </source>
</evidence>
<reference evidence="3 4" key="1">
    <citation type="submission" date="2019-06" db="EMBL/GenBank/DDBJ databases">
        <authorList>
            <person name="Jiang L."/>
        </authorList>
    </citation>
    <scope>NUCLEOTIDE SEQUENCE [LARGE SCALE GENOMIC DNA]</scope>
    <source>
        <strain evidence="3 4">YIM 48858</strain>
    </source>
</reference>
<accession>A0A5C4NG65</accession>
<evidence type="ECO:0000256" key="2">
    <source>
        <dbReference type="SAM" id="Phobius"/>
    </source>
</evidence>
<gene>
    <name evidence="3" type="ORF">FHG71_06515</name>
</gene>
<protein>
    <submittedName>
        <fullName evidence="3">Uncharacterized protein</fullName>
    </submittedName>
</protein>
<dbReference type="AlphaFoldDB" id="A0A5C4NG65"/>
<sequence length="77" mass="7674">MNRSRLFAILAGVVVIAALIFIFLGTGGPEQMEPGLGDPVAEDATSTAPAGTGDTPASTETPEAAEGEADDAITAND</sequence>
<keyword evidence="2" id="KW-0812">Transmembrane</keyword>
<evidence type="ECO:0000313" key="4">
    <source>
        <dbReference type="Proteomes" id="UP000305709"/>
    </source>
</evidence>
<feature type="compositionally biased region" description="Polar residues" evidence="1">
    <location>
        <begin position="44"/>
        <end position="61"/>
    </location>
</feature>
<keyword evidence="4" id="KW-1185">Reference proteome</keyword>
<dbReference type="Proteomes" id="UP000305709">
    <property type="component" value="Unassembled WGS sequence"/>
</dbReference>
<dbReference type="EMBL" id="VDFV01000005">
    <property type="protein sequence ID" value="TNC72950.1"/>
    <property type="molecule type" value="Genomic_DNA"/>
</dbReference>
<feature type="transmembrane region" description="Helical" evidence="2">
    <location>
        <begin position="6"/>
        <end position="24"/>
    </location>
</feature>
<keyword evidence="2" id="KW-0472">Membrane</keyword>
<feature type="region of interest" description="Disordered" evidence="1">
    <location>
        <begin position="31"/>
        <end position="77"/>
    </location>
</feature>
<keyword evidence="2" id="KW-1133">Transmembrane helix</keyword>
<proteinExistence type="predicted"/>